<evidence type="ECO:0000313" key="2">
    <source>
        <dbReference type="Proteomes" id="UP001219568"/>
    </source>
</evidence>
<proteinExistence type="predicted"/>
<sequence length="224" mass="26146">MRKSSWAEAVFESTFTRSLTHKAKSIDDLIMQYLVPEIRVEIIQFYGSLQSIEARYPGLDYSYPPHRMRLSRFQWHRRLFQAFDRFNLSELEINKLCQWEGTKYARQLYEAEEGIRVRDTTAQSIRPASPPPSPSIEIHHISNVERMLDHNLTSEADEPIHLHTQRASRADRWEAKRKFSNKRNRRWQATLNDRLLAIAVRNQGPDLQSESCGMATASAFRAVG</sequence>
<evidence type="ECO:0000313" key="1">
    <source>
        <dbReference type="EMBL" id="KAJ6041389.1"/>
    </source>
</evidence>
<comment type="caution">
    <text evidence="1">The sequence shown here is derived from an EMBL/GenBank/DDBJ whole genome shotgun (WGS) entry which is preliminary data.</text>
</comment>
<dbReference type="AlphaFoldDB" id="A0AAD6IB90"/>
<organism evidence="1 2">
    <name type="scientific">Penicillium canescens</name>
    <dbReference type="NCBI Taxonomy" id="5083"/>
    <lineage>
        <taxon>Eukaryota</taxon>
        <taxon>Fungi</taxon>
        <taxon>Dikarya</taxon>
        <taxon>Ascomycota</taxon>
        <taxon>Pezizomycotina</taxon>
        <taxon>Eurotiomycetes</taxon>
        <taxon>Eurotiomycetidae</taxon>
        <taxon>Eurotiales</taxon>
        <taxon>Aspergillaceae</taxon>
        <taxon>Penicillium</taxon>
    </lineage>
</organism>
<reference evidence="1" key="1">
    <citation type="journal article" date="2023" name="IMA Fungus">
        <title>Comparative genomic study of the Penicillium genus elucidates a diverse pangenome and 15 lateral gene transfer events.</title>
        <authorList>
            <person name="Petersen C."/>
            <person name="Sorensen T."/>
            <person name="Nielsen M.R."/>
            <person name="Sondergaard T.E."/>
            <person name="Sorensen J.L."/>
            <person name="Fitzpatrick D.A."/>
            <person name="Frisvad J.C."/>
            <person name="Nielsen K.L."/>
        </authorList>
    </citation>
    <scope>NUCLEOTIDE SEQUENCE</scope>
    <source>
        <strain evidence="1">IBT 15450</strain>
    </source>
</reference>
<keyword evidence="2" id="KW-1185">Reference proteome</keyword>
<name>A0AAD6IB90_PENCN</name>
<reference evidence="1" key="2">
    <citation type="submission" date="2023-01" db="EMBL/GenBank/DDBJ databases">
        <authorList>
            <person name="Petersen C."/>
        </authorList>
    </citation>
    <scope>NUCLEOTIDE SEQUENCE</scope>
    <source>
        <strain evidence="1">IBT 15450</strain>
    </source>
</reference>
<dbReference type="EMBL" id="JAQJZL010000005">
    <property type="protein sequence ID" value="KAJ6041389.1"/>
    <property type="molecule type" value="Genomic_DNA"/>
</dbReference>
<gene>
    <name evidence="1" type="ORF">N7460_006779</name>
</gene>
<dbReference type="Proteomes" id="UP001219568">
    <property type="component" value="Unassembled WGS sequence"/>
</dbReference>
<accession>A0AAD6IB90</accession>
<protein>
    <submittedName>
        <fullName evidence="1">Uncharacterized protein</fullName>
    </submittedName>
</protein>